<sequence>MMFCPKCGGVMVPIKKNGKVLLRCTKCGYEMEATSNAVNEYKSVSKTAEKEKVLTTKTVGQEENVNSEENKEELEQAKEDYYELVLDQMGEYGDQI</sequence>
<evidence type="ECO:0000259" key="2">
    <source>
        <dbReference type="SMART" id="SM00661"/>
    </source>
</evidence>
<feature type="domain" description="DNA-directed RNA polymerase II subunit RPB9-like zinc ribbon" evidence="2">
    <location>
        <begin position="2"/>
        <end position="57"/>
    </location>
</feature>
<dbReference type="STRING" id="1056495.Calag_0462"/>
<dbReference type="EMBL" id="CP003378">
    <property type="protein sequence ID" value="AFZ70229.1"/>
    <property type="molecule type" value="Genomic_DNA"/>
</dbReference>
<keyword evidence="3" id="KW-0251">Elongation factor</keyword>
<dbReference type="OrthoDB" id="37175at2157"/>
<accession>L0A9Y2</accession>
<feature type="coiled-coil region" evidence="1">
    <location>
        <begin position="57"/>
        <end position="84"/>
    </location>
</feature>
<evidence type="ECO:0000313" key="4">
    <source>
        <dbReference type="Proteomes" id="UP000010469"/>
    </source>
</evidence>
<keyword evidence="3" id="KW-0804">Transcription</keyword>
<keyword evidence="4" id="KW-1185">Reference proteome</keyword>
<dbReference type="GO" id="GO:0003746">
    <property type="term" value="F:translation elongation factor activity"/>
    <property type="evidence" value="ECO:0007669"/>
    <property type="project" value="UniProtKB-KW"/>
</dbReference>
<gene>
    <name evidence="3" type="ordered locus">Calag_0462</name>
</gene>
<proteinExistence type="predicted"/>
<dbReference type="Pfam" id="PF02150">
    <property type="entry name" value="Zn_ribbon_RPB9"/>
    <property type="match status" value="1"/>
</dbReference>
<dbReference type="eggNOG" id="arCOG00580">
    <property type="taxonomic scope" value="Archaea"/>
</dbReference>
<dbReference type="InterPro" id="IPR001529">
    <property type="entry name" value="Zn_ribbon_RPB9"/>
</dbReference>
<dbReference type="KEGG" id="clg:Calag_0462"/>
<dbReference type="GO" id="GO:0006351">
    <property type="term" value="P:DNA-templated transcription"/>
    <property type="evidence" value="ECO:0007669"/>
    <property type="project" value="InterPro"/>
</dbReference>
<dbReference type="HOGENOM" id="CLU_166550_0_0_2"/>
<evidence type="ECO:0000256" key="1">
    <source>
        <dbReference type="SAM" id="Coils"/>
    </source>
</evidence>
<keyword evidence="1" id="KW-0175">Coiled coil</keyword>
<dbReference type="SMART" id="SM00661">
    <property type="entry name" value="RPOL9"/>
    <property type="match status" value="1"/>
</dbReference>
<keyword evidence="3" id="KW-0648">Protein biosynthesis</keyword>
<keyword evidence="3" id="KW-0240">DNA-directed RNA polymerase</keyword>
<organism evidence="3 4">
    <name type="scientific">Caldisphaera lagunensis (strain DSM 15908 / JCM 11604 / ANMR 0165 / IC-154)</name>
    <dbReference type="NCBI Taxonomy" id="1056495"/>
    <lineage>
        <taxon>Archaea</taxon>
        <taxon>Thermoproteota</taxon>
        <taxon>Thermoprotei</taxon>
        <taxon>Acidilobales</taxon>
        <taxon>Caldisphaeraceae</taxon>
        <taxon>Caldisphaera</taxon>
    </lineage>
</organism>
<dbReference type="Proteomes" id="UP000010469">
    <property type="component" value="Chromosome"/>
</dbReference>
<evidence type="ECO:0000313" key="3">
    <source>
        <dbReference type="EMBL" id="AFZ70229.1"/>
    </source>
</evidence>
<protein>
    <submittedName>
        <fullName evidence="3">DNA-directed RNA polymerase, subunit M/transcription elongation factor TFIIS</fullName>
    </submittedName>
</protein>
<dbReference type="AlphaFoldDB" id="L0A9Y2"/>
<dbReference type="GO" id="GO:0000428">
    <property type="term" value="C:DNA-directed RNA polymerase complex"/>
    <property type="evidence" value="ECO:0007669"/>
    <property type="project" value="UniProtKB-KW"/>
</dbReference>
<name>L0A9Y2_CALLD</name>
<reference evidence="4" key="1">
    <citation type="submission" date="2012-03" db="EMBL/GenBank/DDBJ databases">
        <title>Complete genome of Caldisphaera lagunensis DSM 15908.</title>
        <authorList>
            <person name="Lucas S."/>
            <person name="Copeland A."/>
            <person name="Lapidus A."/>
            <person name="Glavina del Rio T."/>
            <person name="Dalin E."/>
            <person name="Tice H."/>
            <person name="Bruce D."/>
            <person name="Goodwin L."/>
            <person name="Pitluck S."/>
            <person name="Peters L."/>
            <person name="Mikhailova N."/>
            <person name="Teshima H."/>
            <person name="Kyrpides N."/>
            <person name="Mavromatis K."/>
            <person name="Ivanova N."/>
            <person name="Brettin T."/>
            <person name="Detter J.C."/>
            <person name="Han C."/>
            <person name="Larimer F."/>
            <person name="Land M."/>
            <person name="Hauser L."/>
            <person name="Markowitz V."/>
            <person name="Cheng J.-F."/>
            <person name="Hugenholtz P."/>
            <person name="Woyke T."/>
            <person name="Wu D."/>
            <person name="Spring S."/>
            <person name="Schroeder M."/>
            <person name="Brambilla E."/>
            <person name="Klenk H.-P."/>
            <person name="Eisen J.A."/>
        </authorList>
    </citation>
    <scope>NUCLEOTIDE SEQUENCE [LARGE SCALE GENOMIC DNA]</scope>
    <source>
        <strain evidence="4">DSM 15908 / JCM 11604 / IC-154</strain>
    </source>
</reference>
<dbReference type="InParanoid" id="L0A9Y2"/>